<feature type="domain" description="NADH:quinone oxidoreductase/Mrp antiporter transmembrane" evidence="18">
    <location>
        <begin position="131"/>
        <end position="410"/>
    </location>
</feature>
<keyword evidence="11 17" id="KW-1133">Transmembrane helix</keyword>
<dbReference type="Pfam" id="PF00662">
    <property type="entry name" value="Proton_antipo_N"/>
    <property type="match status" value="1"/>
</dbReference>
<dbReference type="AlphaFoldDB" id="A0A411NIR8"/>
<keyword evidence="10" id="KW-0249">Electron transport</keyword>
<sequence length="665" mass="74069">MYLTLIVLPLLGSIVSGFFGRKVGVSGAHLITCTSVITTTFLAILAFFEVGFNNIPVTINVARWIDVESLYVLWNFRFDSLTVSMLLPVLIVSSLVHVYSVSYMSHDPHNQRFFSYLSLFTFMMILLVTGNNYLIMFVGWEGVGVCSYLLVNFWFTRIAANQSSLSALLTNRVGDTLLTVGMFAIIWSFGNLDYSTVFALAPYYNENLITIIGICLLIGATAKSSQVGLHIWLPQAMEGPTPVSALIHAATMVTAGVYLLMRSSPLIEYSSTVLVLCLWLGAITTVFSSLIGLFQQDIKKVIAYSTMSQLGMMVIAVGLSSYNLALFHLVNHAFYKALLFLGAGSVIHAVADNQDFRKYGGLREFLPLTYSVMLIASLSLVAVPFMTGFYSKDFILESAYGQYYLSSTIVYFVATIGAMFTTLYSAKVLYLTFLTNPNGPLVSYKHAHEGDLFLTIPLIILAIFSIFFGYLTKDIFIGLGTGFFVDNSLFIHPSHEIMLDTEFAVPTFFKLLPFVFTVSLSILSVLLSEFLPKLLINFKFSRLGYNIFSFFNQRFYIELFYNKYVTEGVLKLGGQTSKSLDKGSVELLGPTGLEKGLVTLSNNIGNLSIGVVTIYTLYILIGLIFYITLLYISYNNNNLLILVIFTFFTLLNNNKNNKCLILNIF</sequence>
<evidence type="ECO:0000256" key="7">
    <source>
        <dbReference type="ARBA" id="ARBA00022692"/>
    </source>
</evidence>
<dbReference type="GO" id="GO:0008137">
    <property type="term" value="F:NADH dehydrogenase (ubiquinone) activity"/>
    <property type="evidence" value="ECO:0007669"/>
    <property type="project" value="UniProtKB-EC"/>
</dbReference>
<evidence type="ECO:0000256" key="3">
    <source>
        <dbReference type="ARBA" id="ARBA00012944"/>
    </source>
</evidence>
<feature type="transmembrane region" description="Helical" evidence="17">
    <location>
        <begin position="511"/>
        <end position="532"/>
    </location>
</feature>
<evidence type="ECO:0000256" key="14">
    <source>
        <dbReference type="ARBA" id="ARBA00023128"/>
    </source>
</evidence>
<feature type="domain" description="NADH dehydrogenase subunit 5 C-terminal" evidence="20">
    <location>
        <begin position="424"/>
        <end position="629"/>
    </location>
</feature>
<feature type="transmembrane region" description="Helical" evidence="17">
    <location>
        <begin position="365"/>
        <end position="389"/>
    </location>
</feature>
<feature type="transmembrane region" description="Helical" evidence="17">
    <location>
        <begin position="409"/>
        <end position="431"/>
    </location>
</feature>
<comment type="similarity">
    <text evidence="17">Belongs to the complex I subunit 5 family.</text>
</comment>
<dbReference type="RefSeq" id="YP_009573173.1">
    <property type="nucleotide sequence ID" value="NC_041427.1"/>
</dbReference>
<feature type="transmembrane region" description="Helical" evidence="17">
    <location>
        <begin position="334"/>
        <end position="353"/>
    </location>
</feature>
<keyword evidence="5 17" id="KW-0813">Transport</keyword>
<evidence type="ECO:0000256" key="9">
    <source>
        <dbReference type="ARBA" id="ARBA00022967"/>
    </source>
</evidence>
<evidence type="ECO:0000256" key="6">
    <source>
        <dbReference type="ARBA" id="ARBA00022660"/>
    </source>
</evidence>
<feature type="transmembrane region" description="Helical" evidence="17">
    <location>
        <begin position="607"/>
        <end position="632"/>
    </location>
</feature>
<keyword evidence="14 17" id="KW-0496">Mitochondrion</keyword>
<evidence type="ECO:0000259" key="20">
    <source>
        <dbReference type="Pfam" id="PF06455"/>
    </source>
</evidence>
<evidence type="ECO:0000256" key="15">
    <source>
        <dbReference type="ARBA" id="ARBA00023136"/>
    </source>
</evidence>
<dbReference type="GO" id="GO:0005743">
    <property type="term" value="C:mitochondrial inner membrane"/>
    <property type="evidence" value="ECO:0007669"/>
    <property type="project" value="UniProtKB-SubCell"/>
</dbReference>
<dbReference type="Pfam" id="PF00361">
    <property type="entry name" value="Proton_antipo_M"/>
    <property type="match status" value="1"/>
</dbReference>
<keyword evidence="15 17" id="KW-0472">Membrane</keyword>
<keyword evidence="6" id="KW-0679">Respiratory chain</keyword>
<dbReference type="EMBL" id="MK202802">
    <property type="protein sequence ID" value="QBF44538.1"/>
    <property type="molecule type" value="Genomic_DNA"/>
</dbReference>
<reference evidence="21" key="1">
    <citation type="submission" date="2018-11" db="EMBL/GenBank/DDBJ databases">
        <title>Complete mitochondrial genome sequence of a xerophilic fungus, Aspergillus pseudoglaucus.</title>
        <authorList>
            <person name="Park J."/>
            <person name="Kwon W."/>
            <person name="Mageswari A."/>
            <person name="Heo I.-B."/>
            <person name="Han K."/>
            <person name="Hong S.-B."/>
        </authorList>
    </citation>
    <scope>NUCLEOTIDE SEQUENCE</scope>
</reference>
<feature type="transmembrane region" description="Helical" evidence="17">
    <location>
        <begin position="80"/>
        <end position="101"/>
    </location>
</feature>
<feature type="transmembrane region" description="Helical" evidence="17">
    <location>
        <begin position="135"/>
        <end position="155"/>
    </location>
</feature>
<keyword evidence="13 17" id="KW-0830">Ubiquinone</keyword>
<organism evidence="21">
    <name type="scientific">Aspergillus pseudoglaucus</name>
    <name type="common">Eurotium repens</name>
    <dbReference type="NCBI Taxonomy" id="1405805"/>
    <lineage>
        <taxon>Eukaryota</taxon>
        <taxon>Fungi</taxon>
        <taxon>Dikarya</taxon>
        <taxon>Ascomycota</taxon>
        <taxon>Pezizomycotina</taxon>
        <taxon>Eurotiomycetes</taxon>
        <taxon>Eurotiomycetidae</taxon>
        <taxon>Eurotiales</taxon>
        <taxon>Aspergillaceae</taxon>
        <taxon>Aspergillus</taxon>
        <taxon>Aspergillus subgen. Aspergillus</taxon>
    </lineage>
</organism>
<proteinExistence type="inferred from homology"/>
<keyword evidence="9" id="KW-1278">Translocase</keyword>
<evidence type="ECO:0000256" key="10">
    <source>
        <dbReference type="ARBA" id="ARBA00022982"/>
    </source>
</evidence>
<evidence type="ECO:0000256" key="1">
    <source>
        <dbReference type="ARBA" id="ARBA00003257"/>
    </source>
</evidence>
<evidence type="ECO:0000256" key="5">
    <source>
        <dbReference type="ARBA" id="ARBA00022448"/>
    </source>
</evidence>
<evidence type="ECO:0000256" key="4">
    <source>
        <dbReference type="ARBA" id="ARBA00021096"/>
    </source>
</evidence>
<evidence type="ECO:0000259" key="19">
    <source>
        <dbReference type="Pfam" id="PF00662"/>
    </source>
</evidence>
<feature type="transmembrane region" description="Helical" evidence="17">
    <location>
        <begin position="113"/>
        <end position="129"/>
    </location>
</feature>
<dbReference type="Pfam" id="PF06455">
    <property type="entry name" value="NADH5_C"/>
    <property type="match status" value="1"/>
</dbReference>
<geneLocation type="mitochondrion" evidence="21"/>
<evidence type="ECO:0000256" key="11">
    <source>
        <dbReference type="ARBA" id="ARBA00022989"/>
    </source>
</evidence>
<evidence type="ECO:0000259" key="18">
    <source>
        <dbReference type="Pfam" id="PF00361"/>
    </source>
</evidence>
<feature type="transmembrane region" description="Helical" evidence="17">
    <location>
        <begin position="209"/>
        <end position="233"/>
    </location>
</feature>
<dbReference type="InterPro" id="IPR001516">
    <property type="entry name" value="Proton_antipo_N"/>
</dbReference>
<evidence type="ECO:0000256" key="13">
    <source>
        <dbReference type="ARBA" id="ARBA00023075"/>
    </source>
</evidence>
<dbReference type="PRINTS" id="PR01434">
    <property type="entry name" value="NADHDHGNASE5"/>
</dbReference>
<feature type="transmembrane region" description="Helical" evidence="17">
    <location>
        <begin position="27"/>
        <end position="48"/>
    </location>
</feature>
<protein>
    <recommendedName>
        <fullName evidence="4 17">NADH-ubiquinone oxidoreductase chain 5</fullName>
        <ecNumber evidence="3 17">7.1.1.2</ecNumber>
    </recommendedName>
</protein>
<feature type="transmembrane region" description="Helical" evidence="17">
    <location>
        <begin position="245"/>
        <end position="261"/>
    </location>
</feature>
<dbReference type="InterPro" id="IPR003945">
    <property type="entry name" value="NU5C-like"/>
</dbReference>
<dbReference type="EC" id="7.1.1.2" evidence="3 17"/>
<evidence type="ECO:0000256" key="16">
    <source>
        <dbReference type="ARBA" id="ARBA00049551"/>
    </source>
</evidence>
<dbReference type="GO" id="GO:0042773">
    <property type="term" value="P:ATP synthesis coupled electron transport"/>
    <property type="evidence" value="ECO:0007669"/>
    <property type="project" value="InterPro"/>
</dbReference>
<feature type="transmembrane region" description="Helical" evidence="17">
    <location>
        <begin position="452"/>
        <end position="471"/>
    </location>
</feature>
<keyword evidence="7 17" id="KW-0812">Transmembrane</keyword>
<keyword evidence="8" id="KW-0999">Mitochondrion inner membrane</keyword>
<dbReference type="GO" id="GO:0015990">
    <property type="term" value="P:electron transport coupled proton transport"/>
    <property type="evidence" value="ECO:0007669"/>
    <property type="project" value="TreeGrafter"/>
</dbReference>
<feature type="transmembrane region" description="Helical" evidence="17">
    <location>
        <begin position="301"/>
        <end position="322"/>
    </location>
</feature>
<dbReference type="InterPro" id="IPR010934">
    <property type="entry name" value="NADH_DH_su5_C"/>
</dbReference>
<dbReference type="InterPro" id="IPR001750">
    <property type="entry name" value="ND/Mrp_TM"/>
</dbReference>
<evidence type="ECO:0000256" key="17">
    <source>
        <dbReference type="RuleBase" id="RU003404"/>
    </source>
</evidence>
<dbReference type="PANTHER" id="PTHR42829">
    <property type="entry name" value="NADH-UBIQUINONE OXIDOREDUCTASE CHAIN 5"/>
    <property type="match status" value="1"/>
</dbReference>
<evidence type="ECO:0000313" key="21">
    <source>
        <dbReference type="EMBL" id="QBF44538.1"/>
    </source>
</evidence>
<keyword evidence="12 17" id="KW-0520">NAD</keyword>
<comment type="function">
    <text evidence="17">Core subunit of the mitochondrial membrane respiratory chain NADH dehydrogenase (Complex I) which catalyzes electron transfer from NADH through the respiratory chain, using ubiquinone as an electron acceptor. Essential for the catalytic activity and assembly of complex I.</text>
</comment>
<comment type="subcellular location">
    <subcellularLocation>
        <location evidence="2">Mitochondrion inner membrane</location>
        <topology evidence="2">Multi-pass membrane protein</topology>
    </subcellularLocation>
</comment>
<dbReference type="NCBIfam" id="NF005141">
    <property type="entry name" value="PRK06590.1"/>
    <property type="match status" value="1"/>
</dbReference>
<dbReference type="InterPro" id="IPR018393">
    <property type="entry name" value="NADHpl_OxRdtase_5_subgr"/>
</dbReference>
<feature type="transmembrane region" description="Helical" evidence="17">
    <location>
        <begin position="638"/>
        <end position="654"/>
    </location>
</feature>
<evidence type="ECO:0000256" key="12">
    <source>
        <dbReference type="ARBA" id="ARBA00023027"/>
    </source>
</evidence>
<dbReference type="PANTHER" id="PTHR42829:SF2">
    <property type="entry name" value="NADH-UBIQUINONE OXIDOREDUCTASE CHAIN 5"/>
    <property type="match status" value="1"/>
</dbReference>
<feature type="transmembrane region" description="Helical" evidence="17">
    <location>
        <begin position="273"/>
        <end position="294"/>
    </location>
</feature>
<evidence type="ECO:0000256" key="2">
    <source>
        <dbReference type="ARBA" id="ARBA00004448"/>
    </source>
</evidence>
<comment type="catalytic activity">
    <reaction evidence="16 17">
        <text>a ubiquinone + NADH + 5 H(+)(in) = a ubiquinol + NAD(+) + 4 H(+)(out)</text>
        <dbReference type="Rhea" id="RHEA:29091"/>
        <dbReference type="Rhea" id="RHEA-COMP:9565"/>
        <dbReference type="Rhea" id="RHEA-COMP:9566"/>
        <dbReference type="ChEBI" id="CHEBI:15378"/>
        <dbReference type="ChEBI" id="CHEBI:16389"/>
        <dbReference type="ChEBI" id="CHEBI:17976"/>
        <dbReference type="ChEBI" id="CHEBI:57540"/>
        <dbReference type="ChEBI" id="CHEBI:57945"/>
        <dbReference type="EC" id="7.1.1.2"/>
    </reaction>
</comment>
<comment type="function">
    <text evidence="1">Core subunit of the mitochondrial membrane respiratory chain NADH dehydrogenase (Complex I) that is believed to belong to the minimal assembly required for catalysis. Complex I functions in the transfer of electrons from NADH to the respiratory chain. The immediate electron acceptor for the enzyme is believed to be ubiquinone.</text>
</comment>
<dbReference type="GO" id="GO:0003954">
    <property type="term" value="F:NADH dehydrogenase activity"/>
    <property type="evidence" value="ECO:0007669"/>
    <property type="project" value="TreeGrafter"/>
</dbReference>
<accession>A0A411NIR8</accession>
<gene>
    <name evidence="21" type="primary">nad5</name>
</gene>
<dbReference type="NCBIfam" id="TIGR01974">
    <property type="entry name" value="NDH_I_L"/>
    <property type="match status" value="1"/>
</dbReference>
<name>A0A411NIR8_ASPPE</name>
<dbReference type="GeneID" id="39695830"/>
<evidence type="ECO:0000256" key="8">
    <source>
        <dbReference type="ARBA" id="ARBA00022792"/>
    </source>
</evidence>
<feature type="domain" description="NADH-Ubiquinone oxidoreductase (complex I) chain 5 N-terminal" evidence="19">
    <location>
        <begin position="64"/>
        <end position="114"/>
    </location>
</feature>
<feature type="transmembrane region" description="Helical" evidence="17">
    <location>
        <begin position="167"/>
        <end position="189"/>
    </location>
</feature>